<evidence type="ECO:0000313" key="1">
    <source>
        <dbReference type="EMBL" id="KAI4365923.1"/>
    </source>
</evidence>
<accession>A0ACB9QGS3</accession>
<sequence>MFPPLQAYMDSSDWFQAALNDDMSALMDYSSSSPSGDMLTCSRPLMERRLRPQHDHPLKCPRCDSAHTKFCYYNNYSLSQPRYFCKTCRRYWTKGGNLRNIPVGGGCRKNKKASSLSASNSNNAKSKSPAMTSTGLPINQHGMSPSLTDLHLSFSPEIQLSHLNATMIKSAGMGSAIHGAFGDPAGSFGFVESKFNPVMAMGNAPAGAIDFMVGRDHQSNPTDNPICQLGLAGDVIVASHTGFHGTCSPFGIMSVEGNSNHDGSSLFMERCQKLMLPHNQGQGHNDGDDEDHHHQYQVTAQDGKPNQRILSLEWQQDKNCCSDAGKNVGFGYFNGVGSTWSNGNMNDYNSSGSTNPLV</sequence>
<gene>
    <name evidence="1" type="ORF">MLD38_021861</name>
</gene>
<reference evidence="2" key="1">
    <citation type="journal article" date="2023" name="Front. Plant Sci.">
        <title>Chromosomal-level genome assembly of Melastoma candidum provides insights into trichome evolution.</title>
        <authorList>
            <person name="Zhong Y."/>
            <person name="Wu W."/>
            <person name="Sun C."/>
            <person name="Zou P."/>
            <person name="Liu Y."/>
            <person name="Dai S."/>
            <person name="Zhou R."/>
        </authorList>
    </citation>
    <scope>NUCLEOTIDE SEQUENCE [LARGE SCALE GENOMIC DNA]</scope>
</reference>
<keyword evidence="2" id="KW-1185">Reference proteome</keyword>
<evidence type="ECO:0000313" key="2">
    <source>
        <dbReference type="Proteomes" id="UP001057402"/>
    </source>
</evidence>
<dbReference type="EMBL" id="CM042885">
    <property type="protein sequence ID" value="KAI4365923.1"/>
    <property type="molecule type" value="Genomic_DNA"/>
</dbReference>
<proteinExistence type="predicted"/>
<comment type="caution">
    <text evidence="1">The sequence shown here is derived from an EMBL/GenBank/DDBJ whole genome shotgun (WGS) entry which is preliminary data.</text>
</comment>
<protein>
    <submittedName>
        <fullName evidence="1">Uncharacterized protein</fullName>
    </submittedName>
</protein>
<organism evidence="1 2">
    <name type="scientific">Melastoma candidum</name>
    <dbReference type="NCBI Taxonomy" id="119954"/>
    <lineage>
        <taxon>Eukaryota</taxon>
        <taxon>Viridiplantae</taxon>
        <taxon>Streptophyta</taxon>
        <taxon>Embryophyta</taxon>
        <taxon>Tracheophyta</taxon>
        <taxon>Spermatophyta</taxon>
        <taxon>Magnoliopsida</taxon>
        <taxon>eudicotyledons</taxon>
        <taxon>Gunneridae</taxon>
        <taxon>Pentapetalae</taxon>
        <taxon>rosids</taxon>
        <taxon>malvids</taxon>
        <taxon>Myrtales</taxon>
        <taxon>Melastomataceae</taxon>
        <taxon>Melastomatoideae</taxon>
        <taxon>Melastomateae</taxon>
        <taxon>Melastoma</taxon>
    </lineage>
</organism>
<dbReference type="Proteomes" id="UP001057402">
    <property type="component" value="Chromosome 6"/>
</dbReference>
<name>A0ACB9QGS3_9MYRT</name>